<organism evidence="1 2">
    <name type="scientific">Cyanobacterium aponinum 0216</name>
    <dbReference type="NCBI Taxonomy" id="2676140"/>
    <lineage>
        <taxon>Bacteria</taxon>
        <taxon>Bacillati</taxon>
        <taxon>Cyanobacteriota</taxon>
        <taxon>Cyanophyceae</taxon>
        <taxon>Oscillatoriophycideae</taxon>
        <taxon>Chroococcales</taxon>
        <taxon>Geminocystaceae</taxon>
        <taxon>Cyanobacterium</taxon>
    </lineage>
</organism>
<accession>A0A844GVN0</accession>
<protein>
    <submittedName>
        <fullName evidence="1">Uncharacterized protein</fullName>
    </submittedName>
</protein>
<dbReference type="EMBL" id="WMIA01000010">
    <property type="protein sequence ID" value="MTF39112.1"/>
    <property type="molecule type" value="Genomic_DNA"/>
</dbReference>
<comment type="caution">
    <text evidence="1">The sequence shown here is derived from an EMBL/GenBank/DDBJ whole genome shotgun (WGS) entry which is preliminary data.</text>
</comment>
<dbReference type="RefSeq" id="WP_015219096.1">
    <property type="nucleotide sequence ID" value="NZ_WMIA01000010.1"/>
</dbReference>
<proteinExistence type="predicted"/>
<dbReference type="AlphaFoldDB" id="A0A844GVN0"/>
<evidence type="ECO:0000313" key="2">
    <source>
        <dbReference type="Proteomes" id="UP000437131"/>
    </source>
</evidence>
<sequence>MTNQVITQGIATQDYCVFGLATYFLREEGETKEVKIIEPIPSAALEALFKGIPTSYEKAIALTIGEIIKEDKLIKPSLFPSESLFCEDFINRTFAATRTYQNKPSAKELINLGDCKTDLNYSTERKRMLNNTNIVSDDDNVKQHPNTHKRL</sequence>
<name>A0A844GVN0_9CHRO</name>
<gene>
    <name evidence="1" type="ORF">GGC33_09245</name>
</gene>
<reference evidence="1 2" key="1">
    <citation type="submission" date="2019-11" db="EMBL/GenBank/DDBJ databases">
        <title>Isolation of a new High Light Tolerant Cyanobacteria.</title>
        <authorList>
            <person name="Dobson Z."/>
            <person name="Vaughn N."/>
            <person name="Vaughn M."/>
            <person name="Fromme P."/>
            <person name="Mazor Y."/>
        </authorList>
    </citation>
    <scope>NUCLEOTIDE SEQUENCE [LARGE SCALE GENOMIC DNA]</scope>
    <source>
        <strain evidence="1 2">0216</strain>
    </source>
</reference>
<dbReference type="Proteomes" id="UP000437131">
    <property type="component" value="Unassembled WGS sequence"/>
</dbReference>
<evidence type="ECO:0000313" key="1">
    <source>
        <dbReference type="EMBL" id="MTF39112.1"/>
    </source>
</evidence>